<dbReference type="Pfam" id="PF20151">
    <property type="entry name" value="DUF6533"/>
    <property type="match status" value="1"/>
</dbReference>
<protein>
    <recommendedName>
        <fullName evidence="3">DUF6533 domain-containing protein</fullName>
    </recommendedName>
</protein>
<feature type="transmembrane region" description="Helical" evidence="2">
    <location>
        <begin position="118"/>
        <end position="143"/>
    </location>
</feature>
<dbReference type="EMBL" id="ML211474">
    <property type="protein sequence ID" value="TFK82550.1"/>
    <property type="molecule type" value="Genomic_DNA"/>
</dbReference>
<feature type="transmembrane region" description="Helical" evidence="2">
    <location>
        <begin position="53"/>
        <end position="74"/>
    </location>
</feature>
<evidence type="ECO:0000256" key="1">
    <source>
        <dbReference type="SAM" id="MobiDB-lite"/>
    </source>
</evidence>
<keyword evidence="2" id="KW-0472">Membrane</keyword>
<feature type="domain" description="DUF6533" evidence="3">
    <location>
        <begin position="24"/>
        <end position="69"/>
    </location>
</feature>
<evidence type="ECO:0000256" key="2">
    <source>
        <dbReference type="SAM" id="Phobius"/>
    </source>
</evidence>
<name>A0A5C3P2L6_9APHY</name>
<reference evidence="4 5" key="1">
    <citation type="journal article" date="2019" name="Nat. Ecol. Evol.">
        <title>Megaphylogeny resolves global patterns of mushroom evolution.</title>
        <authorList>
            <person name="Varga T."/>
            <person name="Krizsan K."/>
            <person name="Foldi C."/>
            <person name="Dima B."/>
            <person name="Sanchez-Garcia M."/>
            <person name="Sanchez-Ramirez S."/>
            <person name="Szollosi G.J."/>
            <person name="Szarkandi J.G."/>
            <person name="Papp V."/>
            <person name="Albert L."/>
            <person name="Andreopoulos W."/>
            <person name="Angelini C."/>
            <person name="Antonin V."/>
            <person name="Barry K.W."/>
            <person name="Bougher N.L."/>
            <person name="Buchanan P."/>
            <person name="Buyck B."/>
            <person name="Bense V."/>
            <person name="Catcheside P."/>
            <person name="Chovatia M."/>
            <person name="Cooper J."/>
            <person name="Damon W."/>
            <person name="Desjardin D."/>
            <person name="Finy P."/>
            <person name="Geml J."/>
            <person name="Haridas S."/>
            <person name="Hughes K."/>
            <person name="Justo A."/>
            <person name="Karasinski D."/>
            <person name="Kautmanova I."/>
            <person name="Kiss B."/>
            <person name="Kocsube S."/>
            <person name="Kotiranta H."/>
            <person name="LaButti K.M."/>
            <person name="Lechner B.E."/>
            <person name="Liimatainen K."/>
            <person name="Lipzen A."/>
            <person name="Lukacs Z."/>
            <person name="Mihaltcheva S."/>
            <person name="Morgado L.N."/>
            <person name="Niskanen T."/>
            <person name="Noordeloos M.E."/>
            <person name="Ohm R.A."/>
            <person name="Ortiz-Santana B."/>
            <person name="Ovrebo C."/>
            <person name="Racz N."/>
            <person name="Riley R."/>
            <person name="Savchenko A."/>
            <person name="Shiryaev A."/>
            <person name="Soop K."/>
            <person name="Spirin V."/>
            <person name="Szebenyi C."/>
            <person name="Tomsovsky M."/>
            <person name="Tulloss R.E."/>
            <person name="Uehling J."/>
            <person name="Grigoriev I.V."/>
            <person name="Vagvolgyi C."/>
            <person name="Papp T."/>
            <person name="Martin F.M."/>
            <person name="Miettinen O."/>
            <person name="Hibbett D.S."/>
            <person name="Nagy L.G."/>
        </authorList>
    </citation>
    <scope>NUCLEOTIDE SEQUENCE [LARGE SCALE GENOMIC DNA]</scope>
    <source>
        <strain evidence="4 5">HHB13444</strain>
    </source>
</reference>
<dbReference type="STRING" id="1314778.A0A5C3P2L6"/>
<organism evidence="4 5">
    <name type="scientific">Polyporus arcularius HHB13444</name>
    <dbReference type="NCBI Taxonomy" id="1314778"/>
    <lineage>
        <taxon>Eukaryota</taxon>
        <taxon>Fungi</taxon>
        <taxon>Dikarya</taxon>
        <taxon>Basidiomycota</taxon>
        <taxon>Agaricomycotina</taxon>
        <taxon>Agaricomycetes</taxon>
        <taxon>Polyporales</taxon>
        <taxon>Polyporaceae</taxon>
        <taxon>Polyporus</taxon>
    </lineage>
</organism>
<dbReference type="AlphaFoldDB" id="A0A5C3P2L6"/>
<proteinExistence type="predicted"/>
<accession>A0A5C3P2L6</accession>
<keyword evidence="5" id="KW-1185">Reference proteome</keyword>
<dbReference type="InterPro" id="IPR045340">
    <property type="entry name" value="DUF6533"/>
</dbReference>
<feature type="transmembrane region" description="Helical" evidence="2">
    <location>
        <begin position="164"/>
        <end position="185"/>
    </location>
</feature>
<feature type="transmembrane region" description="Helical" evidence="2">
    <location>
        <begin position="20"/>
        <end position="41"/>
    </location>
</feature>
<keyword evidence="2" id="KW-0812">Transmembrane</keyword>
<dbReference type="Proteomes" id="UP000308197">
    <property type="component" value="Unassembled WGS sequence"/>
</dbReference>
<gene>
    <name evidence="4" type="ORF">K466DRAFT_603591</name>
</gene>
<evidence type="ECO:0000259" key="3">
    <source>
        <dbReference type="Pfam" id="PF20151"/>
    </source>
</evidence>
<keyword evidence="2" id="KW-1133">Transmembrane helix</keyword>
<evidence type="ECO:0000313" key="4">
    <source>
        <dbReference type="EMBL" id="TFK82550.1"/>
    </source>
</evidence>
<sequence length="292" mass="32242">MSSTAAPDVSVIVSEVYHMNVDYCFSISTCAFFIYEFIITFDREVELFWKGRATGASILFLFNRYLPLITQLLYLAEYTTATISAEHMEVGIARLTSANYHSCALFVKADGVIVLAQYFPWAFIIISRTCLITADIILVVVTWTTLPRRTVDLSFKGRTFAGVLLRDGIAYFLVLLTMNVLHMAFSLGSILSNADISEITVFTEPVTAVLVSRFLIDLQEANRKAVDQTSLVNPSSTLSANDTLHFANFANSFGASIAVPGVEEETRPEWAEAEASTPEDTVVSSEVDGSYQ</sequence>
<dbReference type="InParanoid" id="A0A5C3P2L6"/>
<feature type="region of interest" description="Disordered" evidence="1">
    <location>
        <begin position="263"/>
        <end position="292"/>
    </location>
</feature>
<evidence type="ECO:0000313" key="5">
    <source>
        <dbReference type="Proteomes" id="UP000308197"/>
    </source>
</evidence>